<dbReference type="PANTHER" id="PTHR47331:SF6">
    <property type="entry name" value="DOUBLECORTIN DOMAIN-CONTAINING PROTEIN"/>
    <property type="match status" value="1"/>
</dbReference>
<organism evidence="1 2">
    <name type="scientific">Channa argus</name>
    <name type="common">Northern snakehead</name>
    <name type="synonym">Ophicephalus argus</name>
    <dbReference type="NCBI Taxonomy" id="215402"/>
    <lineage>
        <taxon>Eukaryota</taxon>
        <taxon>Metazoa</taxon>
        <taxon>Chordata</taxon>
        <taxon>Craniata</taxon>
        <taxon>Vertebrata</taxon>
        <taxon>Euteleostomi</taxon>
        <taxon>Actinopterygii</taxon>
        <taxon>Neopterygii</taxon>
        <taxon>Teleostei</taxon>
        <taxon>Neoteleostei</taxon>
        <taxon>Acanthomorphata</taxon>
        <taxon>Anabantaria</taxon>
        <taxon>Anabantiformes</taxon>
        <taxon>Channoidei</taxon>
        <taxon>Channidae</taxon>
        <taxon>Channa</taxon>
    </lineage>
</organism>
<dbReference type="CDD" id="cd01644">
    <property type="entry name" value="RT_pepA17"/>
    <property type="match status" value="1"/>
</dbReference>
<dbReference type="InterPro" id="IPR043502">
    <property type="entry name" value="DNA/RNA_pol_sf"/>
</dbReference>
<reference evidence="2" key="2">
    <citation type="submission" date="2019-02" db="EMBL/GenBank/DDBJ databases">
        <title>Opniocepnalus argus Var Kimnra genome.</title>
        <authorList>
            <person name="Zhou C."/>
            <person name="Xiao S."/>
        </authorList>
    </citation>
    <scope>NUCLEOTIDE SEQUENCE [LARGE SCALE GENOMIC DNA]</scope>
</reference>
<dbReference type="AlphaFoldDB" id="A0A6G1QAT0"/>
<proteinExistence type="predicted"/>
<dbReference type="InterPro" id="IPR008042">
    <property type="entry name" value="Retrotrans_Pao"/>
</dbReference>
<dbReference type="PANTHER" id="PTHR47331">
    <property type="entry name" value="PHD-TYPE DOMAIN-CONTAINING PROTEIN"/>
    <property type="match status" value="1"/>
</dbReference>
<dbReference type="SUPFAM" id="SSF56672">
    <property type="entry name" value="DNA/RNA polymerases"/>
    <property type="match status" value="1"/>
</dbReference>
<accession>A0A6G1QAT0</accession>
<protein>
    <submittedName>
        <fullName evidence="1">Uncharacterized protein</fullName>
    </submittedName>
</protein>
<sequence>MSTAQQTNKPHPLRKCRGFRSKSLDERKTFLKEKNICYKCCSSTNHMAKNCNENVQCRECNSRQHLTALHPGPAPWKSEISAALEIQGGEHAENLSPAVISKCTDVCGSVKSSRSCAKICLVKIYPSGQKEKSVKTYVVFDEQSNKSLAKTEFFELFGIKTDAAVYTLKTCSGVVKTAGRRANNFIVESLDGKVSIPLPTLIECDMLPDDRSEIPTPEVAGHYAHLKQVADKIPAIDENAAILILLGRDILRVHKVREHCNGPHNAPYAQRLDLGWVIIGEVCLGGAHVPANVNVYKTCVLNNGRTSLFEPCNNGLHVKEEVNTPALYTRTLNITDIIKSDETDSLGEELFRRTPHDDIPTISVDEKVFLDILDKEMFVNEANSWTAPLPFRSPRHRLPNNRDQAVKHFTTLCRMLNKRPEMNQHFFAFMKKIFDLGHAEPAPPLNKEKECWYLPIFGVYHPRKPGQIRVVFDSSATHEGISLNSVLLSGPDLNNTLLGVLIRFRKEPVAVTADIQQMFYCFTVREDHRDFLRFLWFEDNDPEKPIREYRMTVHVFGNSPSPAIAIYGLKRAALERQDEYSKEAKQFVLRNFYVDDGLTSFSSDAEAIRVLNETRQMLADSNICLHKIASNSPEVMKAFPSQDWAKELKDLDLGADPLPLQRSLGLNWNLQKDSFTFLVSREEKPFTRRGVLSTVNSLYDPLGFAAPITMQGKALIRELCSENCDWDAPLPSDKETQWRAWQTSLVDLEKLQIPRQYIHTSLHTTLRRELCVFADASTLAVSAVAYLRAFDEEGQVHVGFCMGKSKLAPRQPHTVPRLELCAAVLAVELADTLLEELDIEIHEVKYYTDSKVVLGYINNTSRRFYVYVANRVARIRKSTNPTQWYFVNTQHNPADHGTRPVPVSLLCSTSWLTGPDFLKKVSEDAPPQPDSFELVEPASDVELRPLITTFTTKVGTTQLGSHRFKRFSRWRLLIHGVAKLIQKIRSSLKAPEKDMKKLDELKQAKNIIIRSVQEEEFKEELKSLSKGELVPEHSPLRSLSVILDSEGLIRIGGRLSSAEIPWEQRHPIVIPKNYHVALLLVQFYHEQVAHQGRHITEGAIRSAGLWILGGKRLVSSVIHKWTKDVLGSLILPTRLIWGEYGKE</sequence>
<name>A0A6G1QAT0_CHAAH</name>
<gene>
    <name evidence="1" type="ORF">EXN66_Car015342</name>
</gene>
<dbReference type="Proteomes" id="UP000503349">
    <property type="component" value="Chromosome 15"/>
</dbReference>
<evidence type="ECO:0000313" key="2">
    <source>
        <dbReference type="Proteomes" id="UP000503349"/>
    </source>
</evidence>
<evidence type="ECO:0000313" key="1">
    <source>
        <dbReference type="EMBL" id="KAF3699655.1"/>
    </source>
</evidence>
<dbReference type="EMBL" id="CM015726">
    <property type="protein sequence ID" value="KAF3699655.1"/>
    <property type="molecule type" value="Genomic_DNA"/>
</dbReference>
<dbReference type="Pfam" id="PF05380">
    <property type="entry name" value="Peptidase_A17"/>
    <property type="match status" value="1"/>
</dbReference>
<reference evidence="1 2" key="1">
    <citation type="submission" date="2019-02" db="EMBL/GenBank/DDBJ databases">
        <title>Opniocepnalus argus genome.</title>
        <authorList>
            <person name="Zhou C."/>
            <person name="Xiao S."/>
        </authorList>
    </citation>
    <scope>NUCLEOTIDE SEQUENCE [LARGE SCALE GENOMIC DNA]</scope>
    <source>
        <strain evidence="1">OARG1902GOOAL</strain>
        <tissue evidence="1">Muscle</tissue>
    </source>
</reference>
<keyword evidence="2" id="KW-1185">Reference proteome</keyword>